<evidence type="ECO:0000256" key="1">
    <source>
        <dbReference type="SAM" id="Phobius"/>
    </source>
</evidence>
<gene>
    <name evidence="2" type="ORF">PARE0329_LOCUS413</name>
</gene>
<accession>A0A7R9ZU53</accession>
<keyword evidence="1" id="KW-0472">Membrane</keyword>
<sequence>MTARTIEVGMKLDTDGRFIVSVFDENDPEQVRKRDHFERMKKGEVVGELDYIKDMMMAESNDITKEQLTLVIMLVTVFVLYVSIKIAFTDPLENGSTILG</sequence>
<evidence type="ECO:0000313" key="2">
    <source>
        <dbReference type="EMBL" id="CAD8343778.1"/>
    </source>
</evidence>
<protein>
    <submittedName>
        <fullName evidence="2">Uncharacterized protein</fullName>
    </submittedName>
</protein>
<name>A0A7R9ZU53_9STRA</name>
<dbReference type="EMBL" id="HBEH01000592">
    <property type="protein sequence ID" value="CAD8343778.1"/>
    <property type="molecule type" value="Transcribed_RNA"/>
</dbReference>
<reference evidence="2" key="1">
    <citation type="submission" date="2021-01" db="EMBL/GenBank/DDBJ databases">
        <authorList>
            <person name="Corre E."/>
            <person name="Pelletier E."/>
            <person name="Niang G."/>
            <person name="Scheremetjew M."/>
            <person name="Finn R."/>
            <person name="Kale V."/>
            <person name="Holt S."/>
            <person name="Cochrane G."/>
            <person name="Meng A."/>
            <person name="Brown T."/>
            <person name="Cohen L."/>
        </authorList>
    </citation>
    <scope>NUCLEOTIDE SEQUENCE</scope>
    <source>
        <strain evidence="2">B593</strain>
    </source>
</reference>
<keyword evidence="1" id="KW-1133">Transmembrane helix</keyword>
<keyword evidence="1" id="KW-0812">Transmembrane</keyword>
<feature type="transmembrane region" description="Helical" evidence="1">
    <location>
        <begin position="68"/>
        <end position="88"/>
    </location>
</feature>
<proteinExistence type="predicted"/>
<dbReference type="AlphaFoldDB" id="A0A7R9ZU53"/>
<organism evidence="2">
    <name type="scientific">Pseudo-nitzschia arenysensis</name>
    <dbReference type="NCBI Taxonomy" id="697910"/>
    <lineage>
        <taxon>Eukaryota</taxon>
        <taxon>Sar</taxon>
        <taxon>Stramenopiles</taxon>
        <taxon>Ochrophyta</taxon>
        <taxon>Bacillariophyta</taxon>
        <taxon>Bacillariophyceae</taxon>
        <taxon>Bacillariophycidae</taxon>
        <taxon>Bacillariales</taxon>
        <taxon>Bacillariaceae</taxon>
        <taxon>Pseudo-nitzschia</taxon>
    </lineage>
</organism>